<dbReference type="RefSeq" id="WP_327095856.1">
    <property type="nucleotide sequence ID" value="NZ_CP109149.1"/>
</dbReference>
<keyword evidence="5" id="KW-0408">Iron</keyword>
<reference evidence="7" key="1">
    <citation type="submission" date="2022-10" db="EMBL/GenBank/DDBJ databases">
        <title>The complete genomes of actinobacterial strains from the NBC collection.</title>
        <authorList>
            <person name="Joergensen T.S."/>
            <person name="Alvarez Arevalo M."/>
            <person name="Sterndorff E.B."/>
            <person name="Faurdal D."/>
            <person name="Vuksanovic O."/>
            <person name="Mourched A.-S."/>
            <person name="Charusanti P."/>
            <person name="Shaw S."/>
            <person name="Blin K."/>
            <person name="Weber T."/>
        </authorList>
    </citation>
    <scope>NUCLEOTIDE SEQUENCE</scope>
    <source>
        <strain evidence="7">NBC_01482</strain>
    </source>
</reference>
<gene>
    <name evidence="7" type="ORF">OG563_25270</name>
</gene>
<evidence type="ECO:0000256" key="5">
    <source>
        <dbReference type="ARBA" id="ARBA00023004"/>
    </source>
</evidence>
<dbReference type="InterPro" id="IPR002397">
    <property type="entry name" value="Cyt_P450_B"/>
</dbReference>
<proteinExistence type="inferred from homology"/>
<comment type="similarity">
    <text evidence="1">Belongs to the cytochrome P450 family.</text>
</comment>
<evidence type="ECO:0000256" key="3">
    <source>
        <dbReference type="ARBA" id="ARBA00022723"/>
    </source>
</evidence>
<evidence type="ECO:0000256" key="6">
    <source>
        <dbReference type="ARBA" id="ARBA00023033"/>
    </source>
</evidence>
<name>A0ABZ1YHP8_9NOCA</name>
<dbReference type="Proteomes" id="UP001432062">
    <property type="component" value="Chromosome"/>
</dbReference>
<protein>
    <submittedName>
        <fullName evidence="7">Cytochrome P450</fullName>
    </submittedName>
</protein>
<evidence type="ECO:0000256" key="4">
    <source>
        <dbReference type="ARBA" id="ARBA00023002"/>
    </source>
</evidence>
<dbReference type="Gene3D" id="1.10.630.10">
    <property type="entry name" value="Cytochrome P450"/>
    <property type="match status" value="1"/>
</dbReference>
<dbReference type="SUPFAM" id="SSF48264">
    <property type="entry name" value="Cytochrome P450"/>
    <property type="match status" value="1"/>
</dbReference>
<keyword evidence="6" id="KW-0503">Monooxygenase</keyword>
<dbReference type="PROSITE" id="PS00086">
    <property type="entry name" value="CYTOCHROME_P450"/>
    <property type="match status" value="1"/>
</dbReference>
<accession>A0ABZ1YHP8</accession>
<dbReference type="PANTHER" id="PTHR46696">
    <property type="entry name" value="P450, PUTATIVE (EUROFUNG)-RELATED"/>
    <property type="match status" value="1"/>
</dbReference>
<sequence length="249" mass="26946">MEQLCVPVPALVIGELLGVPADRYGELRDAAGAMVTFDASSKESAVRLTEAVEWLARTFTSVVRTKRDEPGDDLISGWVRAGAEADLLSEDELVSLAFLMMLAGLENAVHLCGNIFAALLASDSPLTTWSTRRAETMEAANPVPFAIRRFAVEDLTIDDRSIPKGDTVLLSLFGADSDPARGGRASLMFGRGPHYCLGAQVSDMIVDAVIPELFKRYPQARLSIPESELAYRVSWRSHGLAALPVRLTA</sequence>
<dbReference type="InterPro" id="IPR017972">
    <property type="entry name" value="Cyt_P450_CS"/>
</dbReference>
<evidence type="ECO:0000256" key="1">
    <source>
        <dbReference type="ARBA" id="ARBA00010617"/>
    </source>
</evidence>
<keyword evidence="4" id="KW-0560">Oxidoreductase</keyword>
<dbReference type="EMBL" id="CP109441">
    <property type="protein sequence ID" value="WUV42568.1"/>
    <property type="molecule type" value="Genomic_DNA"/>
</dbReference>
<keyword evidence="3" id="KW-0479">Metal-binding</keyword>
<keyword evidence="2" id="KW-0349">Heme</keyword>
<dbReference type="InterPro" id="IPR036396">
    <property type="entry name" value="Cyt_P450_sf"/>
</dbReference>
<dbReference type="PRINTS" id="PR00359">
    <property type="entry name" value="BP450"/>
</dbReference>
<dbReference type="PANTHER" id="PTHR46696:SF1">
    <property type="entry name" value="CYTOCHROME P450 YJIB-RELATED"/>
    <property type="match status" value="1"/>
</dbReference>
<organism evidence="7 8">
    <name type="scientific">Nocardia vinacea</name>
    <dbReference type="NCBI Taxonomy" id="96468"/>
    <lineage>
        <taxon>Bacteria</taxon>
        <taxon>Bacillati</taxon>
        <taxon>Actinomycetota</taxon>
        <taxon>Actinomycetes</taxon>
        <taxon>Mycobacteriales</taxon>
        <taxon>Nocardiaceae</taxon>
        <taxon>Nocardia</taxon>
    </lineage>
</organism>
<evidence type="ECO:0000313" key="8">
    <source>
        <dbReference type="Proteomes" id="UP001432062"/>
    </source>
</evidence>
<evidence type="ECO:0000256" key="2">
    <source>
        <dbReference type="ARBA" id="ARBA00022617"/>
    </source>
</evidence>
<evidence type="ECO:0000313" key="7">
    <source>
        <dbReference type="EMBL" id="WUV42568.1"/>
    </source>
</evidence>
<keyword evidence="8" id="KW-1185">Reference proteome</keyword>